<reference evidence="3" key="1">
    <citation type="submission" date="2020-01" db="EMBL/GenBank/DDBJ databases">
        <authorList>
            <consortium name="DOE Joint Genome Institute"/>
            <person name="Haridas S."/>
            <person name="Albert R."/>
            <person name="Binder M."/>
            <person name="Bloem J."/>
            <person name="Labutti K."/>
            <person name="Salamov A."/>
            <person name="Andreopoulos B."/>
            <person name="Baker S.E."/>
            <person name="Barry K."/>
            <person name="Bills G."/>
            <person name="Bluhm B.H."/>
            <person name="Cannon C."/>
            <person name="Castanera R."/>
            <person name="Culley D.E."/>
            <person name="Daum C."/>
            <person name="Ezra D."/>
            <person name="Gonzalez J.B."/>
            <person name="Henrissat B."/>
            <person name="Kuo A."/>
            <person name="Liang C."/>
            <person name="Lipzen A."/>
            <person name="Lutzoni F."/>
            <person name="Magnuson J."/>
            <person name="Mondo S."/>
            <person name="Nolan M."/>
            <person name="Ohm R."/>
            <person name="Pangilinan J."/>
            <person name="Park H.-J."/>
            <person name="Ramirez L."/>
            <person name="Alfaro M."/>
            <person name="Sun H."/>
            <person name="Tritt A."/>
            <person name="Yoshinaga Y."/>
            <person name="Zwiers L.-H."/>
            <person name="Turgeon B.G."/>
            <person name="Goodwin S.B."/>
            <person name="Spatafora J.W."/>
            <person name="Crous P.W."/>
            <person name="Grigoriev I.V."/>
        </authorList>
    </citation>
    <scope>NUCLEOTIDE SEQUENCE</scope>
    <source>
        <strain evidence="3">CBS 394.84</strain>
    </source>
</reference>
<dbReference type="SMART" id="SM00066">
    <property type="entry name" value="GAL4"/>
    <property type="match status" value="1"/>
</dbReference>
<dbReference type="PROSITE" id="PS50048">
    <property type="entry name" value="ZN2_CY6_FUNGAL_2"/>
    <property type="match status" value="1"/>
</dbReference>
<dbReference type="Gene3D" id="4.10.240.10">
    <property type="entry name" value="Zn(2)-C6 fungal-type DNA-binding domain"/>
    <property type="match status" value="1"/>
</dbReference>
<evidence type="ECO:0000256" key="1">
    <source>
        <dbReference type="ARBA" id="ARBA00023242"/>
    </source>
</evidence>
<dbReference type="Pfam" id="PF00172">
    <property type="entry name" value="Zn_clus"/>
    <property type="match status" value="1"/>
</dbReference>
<organism evidence="3 4">
    <name type="scientific">Cucurbitaria berberidis CBS 394.84</name>
    <dbReference type="NCBI Taxonomy" id="1168544"/>
    <lineage>
        <taxon>Eukaryota</taxon>
        <taxon>Fungi</taxon>
        <taxon>Dikarya</taxon>
        <taxon>Ascomycota</taxon>
        <taxon>Pezizomycotina</taxon>
        <taxon>Dothideomycetes</taxon>
        <taxon>Pleosporomycetidae</taxon>
        <taxon>Pleosporales</taxon>
        <taxon>Pleosporineae</taxon>
        <taxon>Cucurbitariaceae</taxon>
        <taxon>Cucurbitaria</taxon>
    </lineage>
</organism>
<dbReference type="PROSITE" id="PS00463">
    <property type="entry name" value="ZN2_CY6_FUNGAL_1"/>
    <property type="match status" value="1"/>
</dbReference>
<dbReference type="RefSeq" id="XP_040788250.1">
    <property type="nucleotide sequence ID" value="XM_040930214.1"/>
</dbReference>
<keyword evidence="4" id="KW-1185">Reference proteome</keyword>
<protein>
    <recommendedName>
        <fullName evidence="2">Zn(2)-C6 fungal-type domain-containing protein</fullName>
    </recommendedName>
</protein>
<dbReference type="EMBL" id="ML976616">
    <property type="protein sequence ID" value="KAF1845687.1"/>
    <property type="molecule type" value="Genomic_DNA"/>
</dbReference>
<keyword evidence="1" id="KW-0539">Nucleus</keyword>
<dbReference type="InterPro" id="IPR053175">
    <property type="entry name" value="DHMBA_Reg_Transcription_Factor"/>
</dbReference>
<accession>A0A9P4GHF3</accession>
<dbReference type="Proteomes" id="UP000800039">
    <property type="component" value="Unassembled WGS sequence"/>
</dbReference>
<dbReference type="PANTHER" id="PTHR38791:SF1">
    <property type="entry name" value="TRANSCRIPTION FACTOR, PUTATIVE-RELATED"/>
    <property type="match status" value="1"/>
</dbReference>
<sequence>MVFRGKPSKACLRCRQRRLRCDQQRPSCRSCIRAGEPCDGYRDTESVRINDETELVRSKALSNAGLTQSKQLNVPIKFRHLPQDLQALGRDIFFAYYVSDFSRTWSFLFQYLDQNVTPEHVSLGIDAVSLAFLSHQVSSPTAKDLARRKYCLALGKINKELQDPAKARATTTFDGALLLDLFEKIMKSASEVNTSRHAHVEGALALVKLRGVEQFTESSELRALMGLSLNATICALSTGRPIPEEIRKIRRHAAQFLDTTYPKWTLSGVMLDVADLAAEMRRGTLTPEERVARSLDKDQELQTVALEAAPAWTYDRKFVSGHDSRVVALDGFFDVYPNRMITQMWNVLRLTRILLGEEIVESCMKSQDQESEAQSNRAKVTIIEMTREICASVPQMTNCDFAARHKLPGGGLSSPSSQHTHTMTHILDVYILIFSLYVVAWSRNCLPTTREWTVKQLQHIADHFGIKEAGIILDILKKQQQEERKDPCDRSSRLAHYRLFTHAEDAMSSPVGTCPWALKIRNAEKEAHPCTHPAHVTTDTPNRPLGPQDPRLCYRSAGFAAGPWTSLDDPAWPTALFQDKFATKLSHVGG</sequence>
<dbReference type="PANTHER" id="PTHR38791">
    <property type="entry name" value="ZN(II)2CYS6 TRANSCRIPTION FACTOR (EUROFUNG)-RELATED-RELATED"/>
    <property type="match status" value="1"/>
</dbReference>
<dbReference type="GeneID" id="63847466"/>
<dbReference type="GO" id="GO:0000981">
    <property type="term" value="F:DNA-binding transcription factor activity, RNA polymerase II-specific"/>
    <property type="evidence" value="ECO:0007669"/>
    <property type="project" value="InterPro"/>
</dbReference>
<dbReference type="SUPFAM" id="SSF57701">
    <property type="entry name" value="Zn2/Cys6 DNA-binding domain"/>
    <property type="match status" value="1"/>
</dbReference>
<dbReference type="InterPro" id="IPR036864">
    <property type="entry name" value="Zn2-C6_fun-type_DNA-bd_sf"/>
</dbReference>
<dbReference type="InterPro" id="IPR001138">
    <property type="entry name" value="Zn2Cys6_DnaBD"/>
</dbReference>
<evidence type="ECO:0000313" key="3">
    <source>
        <dbReference type="EMBL" id="KAF1845687.1"/>
    </source>
</evidence>
<dbReference type="OrthoDB" id="5429770at2759"/>
<dbReference type="GO" id="GO:0008270">
    <property type="term" value="F:zinc ion binding"/>
    <property type="evidence" value="ECO:0007669"/>
    <property type="project" value="InterPro"/>
</dbReference>
<dbReference type="AlphaFoldDB" id="A0A9P4GHF3"/>
<name>A0A9P4GHF3_9PLEO</name>
<gene>
    <name evidence="3" type="ORF">K460DRAFT_312336</name>
</gene>
<evidence type="ECO:0000313" key="4">
    <source>
        <dbReference type="Proteomes" id="UP000800039"/>
    </source>
</evidence>
<feature type="domain" description="Zn(2)-C6 fungal-type" evidence="2">
    <location>
        <begin position="10"/>
        <end position="38"/>
    </location>
</feature>
<proteinExistence type="predicted"/>
<evidence type="ECO:0000259" key="2">
    <source>
        <dbReference type="PROSITE" id="PS50048"/>
    </source>
</evidence>
<comment type="caution">
    <text evidence="3">The sequence shown here is derived from an EMBL/GenBank/DDBJ whole genome shotgun (WGS) entry which is preliminary data.</text>
</comment>